<reference evidence="2 3" key="1">
    <citation type="submission" date="2018-11" db="EMBL/GenBank/DDBJ databases">
        <title>Tabrizicola sp. isolated from sediment of alpine lake.</title>
        <authorList>
            <person name="Liu Z."/>
        </authorList>
    </citation>
    <scope>NUCLEOTIDE SEQUENCE [LARGE SCALE GENOMIC DNA]</scope>
    <source>
        <strain evidence="2 3">DRYC-M-16</strain>
    </source>
</reference>
<accession>A0ABY2KGR5</accession>
<evidence type="ECO:0000259" key="1">
    <source>
        <dbReference type="Pfam" id="PF01755"/>
    </source>
</evidence>
<evidence type="ECO:0000313" key="2">
    <source>
        <dbReference type="EMBL" id="TGD41404.1"/>
    </source>
</evidence>
<protein>
    <submittedName>
        <fullName evidence="2">Glycosyltransferase family 25 protein</fullName>
    </submittedName>
</protein>
<keyword evidence="3" id="KW-1185">Reference proteome</keyword>
<dbReference type="Proteomes" id="UP000297741">
    <property type="component" value="Unassembled WGS sequence"/>
</dbReference>
<dbReference type="InterPro" id="IPR002654">
    <property type="entry name" value="Glyco_trans_25"/>
</dbReference>
<comment type="caution">
    <text evidence="2">The sequence shown here is derived from an EMBL/GenBank/DDBJ whole genome shotgun (WGS) entry which is preliminary data.</text>
</comment>
<organism evidence="2 3">
    <name type="scientific">Pseudotabrizicola sediminis</name>
    <dbReference type="NCBI Taxonomy" id="2486418"/>
    <lineage>
        <taxon>Bacteria</taxon>
        <taxon>Pseudomonadati</taxon>
        <taxon>Pseudomonadota</taxon>
        <taxon>Alphaproteobacteria</taxon>
        <taxon>Rhodobacterales</taxon>
        <taxon>Paracoccaceae</taxon>
        <taxon>Pseudotabrizicola</taxon>
    </lineage>
</organism>
<evidence type="ECO:0000313" key="3">
    <source>
        <dbReference type="Proteomes" id="UP000297741"/>
    </source>
</evidence>
<name>A0ABY2KGR5_9RHOB</name>
<dbReference type="RefSeq" id="WP_135433987.1">
    <property type="nucleotide sequence ID" value="NZ_RPEM01000026.1"/>
</dbReference>
<dbReference type="EMBL" id="RPEM01000026">
    <property type="protein sequence ID" value="TGD41404.1"/>
    <property type="molecule type" value="Genomic_DNA"/>
</dbReference>
<gene>
    <name evidence="2" type="ORF">EEB11_18695</name>
</gene>
<proteinExistence type="predicted"/>
<feature type="domain" description="Glycosyl transferase family 25" evidence="1">
    <location>
        <begin position="5"/>
        <end position="176"/>
    </location>
</feature>
<dbReference type="CDD" id="cd06532">
    <property type="entry name" value="Glyco_transf_25"/>
    <property type="match status" value="1"/>
</dbReference>
<sequence>MKNWPIFILSLPGEEVRRAPLLQALADMGMSYEVISGIDGRKGIPDCWSSEIDRASASRNFGRDLTDGEFACALSHREIYRQIATRGLPGAIVLEDDAIVGPQFAAFVKQKLYKSATLVMLDHSHARVAGPSFDLMPGVRMQYLTLPSCLTTAYSISTDAAQTLLKAASPVYCPADWPGDIVSLRAVALSPRIVDHPDPLTGSSHLNAARSKMPMNTGSLQRTIRRLTSLSHWQRWLTKRRSTRIS</sequence>
<dbReference type="Pfam" id="PF01755">
    <property type="entry name" value="Glyco_transf_25"/>
    <property type="match status" value="1"/>
</dbReference>